<dbReference type="AlphaFoldDB" id="A0A8T0H501"/>
<dbReference type="InterPro" id="IPR008271">
    <property type="entry name" value="Ser/Thr_kinase_AS"/>
</dbReference>
<dbReference type="PROSITE" id="PS50011">
    <property type="entry name" value="PROTEIN_KINASE_DOM"/>
    <property type="match status" value="1"/>
</dbReference>
<feature type="domain" description="PUL" evidence="6">
    <location>
        <begin position="535"/>
        <end position="808"/>
    </location>
</feature>
<dbReference type="GO" id="GO:0005524">
    <property type="term" value="F:ATP binding"/>
    <property type="evidence" value="ECO:0007669"/>
    <property type="project" value="UniProtKB-KW"/>
</dbReference>
<organism evidence="7 8">
    <name type="scientific">Ceratodon purpureus</name>
    <name type="common">Fire moss</name>
    <name type="synonym">Dicranum purpureum</name>
    <dbReference type="NCBI Taxonomy" id="3225"/>
    <lineage>
        <taxon>Eukaryota</taxon>
        <taxon>Viridiplantae</taxon>
        <taxon>Streptophyta</taxon>
        <taxon>Embryophyta</taxon>
        <taxon>Bryophyta</taxon>
        <taxon>Bryophytina</taxon>
        <taxon>Bryopsida</taxon>
        <taxon>Dicranidae</taxon>
        <taxon>Pseudoditrichales</taxon>
        <taxon>Ditrichaceae</taxon>
        <taxon>Ceratodon</taxon>
    </lineage>
</organism>
<gene>
    <name evidence="7" type="ORF">KC19_7G016000</name>
</gene>
<dbReference type="InterPro" id="IPR011989">
    <property type="entry name" value="ARM-like"/>
</dbReference>
<comment type="caution">
    <text evidence="7">The sequence shown here is derived from an EMBL/GenBank/DDBJ whole genome shotgun (WGS) entry which is preliminary data.</text>
</comment>
<dbReference type="Proteomes" id="UP000822688">
    <property type="component" value="Chromosome 7"/>
</dbReference>
<evidence type="ECO:0000313" key="8">
    <source>
        <dbReference type="Proteomes" id="UP000822688"/>
    </source>
</evidence>
<dbReference type="Gene3D" id="1.10.510.10">
    <property type="entry name" value="Transferase(Phosphotransferase) domain 1"/>
    <property type="match status" value="1"/>
</dbReference>
<dbReference type="Gene3D" id="1.25.10.10">
    <property type="entry name" value="Leucine-rich Repeat Variant"/>
    <property type="match status" value="1"/>
</dbReference>
<dbReference type="PANTHER" id="PTHR44329:SF288">
    <property type="entry name" value="MITOGEN-ACTIVATED PROTEIN KINASE KINASE KINASE 20"/>
    <property type="match status" value="1"/>
</dbReference>
<keyword evidence="4" id="KW-0067">ATP-binding</keyword>
<sequence>MGSTSAEVSASSSAQPDEELLTAKNFAPWVARRCESDKAPVFDTLTSLSEAREVEYTYEAGRKHFAEANRILFEKLRSECIQPHFFENFGEKLKLIRKIGEGAQGTIYSASINDEDRYAVKAFNKTPELQSLQQLWPLEQLLDAKAKESNLYTHPGNSAVSVGACYSTILHGTILEEDGSSEKNGSFAFVMDRYSMDLRSLIDERMKANGYFAEPFKIPAALHIMYEIGTGIYHLHTRGIVHRDVKASNVLVRGVPKEAREGEFTVSKEGFHQLAYRSNSGDIEYQKFDINDDPSRTVCHIADFECSKDCSGTKFWVAPEGLKHKLKGVEDRKKAEEERKLIWTKEGDVYGFGMVFYEVLTGCHPFEELDYDKLEDCDLVIEGRKKLCFPDFLFHSTKTRLRIKELIEKCLHIDPSQRPSMATILRVLYVIMFDKWKGNEVMYKAVQVVQHPRLFAGDVRRRGPNEEFKVQGIIDGIPTVVKVLEHGYLGIQHQDGKWHTLHQDADSIPSNCHIAPDLYAGQRSSPANLHVGLRSVVPMKEIKSIDDVKYEVIIRRLKEFTNKLSGDEAHNDIMWITTTIATLKGTASMSFDDAGFILLARMVLQWPEEKIFPALDLMGVMLLHPQYAAHFAVEYDEGNDLLMEALRRASSETALWNNVQASSRVAVNACQHPSLRHWCEKNRSEILELFPKCHHLIKPYKNTRLYYITLLLNYSVLSTLERKDVEWQMKILHAAKEMAELKEPDTEVRFRALVTIGTLVLFVPIPALNIFCTTPCLITQTACHLNFNVDTETLNWACCMKAATKDRH</sequence>
<accession>A0A8T0H501</accession>
<dbReference type="SMART" id="SM00220">
    <property type="entry name" value="S_TKc"/>
    <property type="match status" value="1"/>
</dbReference>
<evidence type="ECO:0000259" key="6">
    <source>
        <dbReference type="PROSITE" id="PS51396"/>
    </source>
</evidence>
<dbReference type="Pfam" id="PF08324">
    <property type="entry name" value="PUL"/>
    <property type="match status" value="1"/>
</dbReference>
<keyword evidence="2" id="KW-0547">Nucleotide-binding</keyword>
<dbReference type="SUPFAM" id="SSF56112">
    <property type="entry name" value="Protein kinase-like (PK-like)"/>
    <property type="match status" value="1"/>
</dbReference>
<dbReference type="PROSITE" id="PS51396">
    <property type="entry name" value="PUL"/>
    <property type="match status" value="1"/>
</dbReference>
<evidence type="ECO:0000256" key="2">
    <source>
        <dbReference type="ARBA" id="ARBA00022741"/>
    </source>
</evidence>
<dbReference type="PROSITE" id="PS00108">
    <property type="entry name" value="PROTEIN_KINASE_ST"/>
    <property type="match status" value="1"/>
</dbReference>
<dbReference type="InterPro" id="IPR013535">
    <property type="entry name" value="PUL_dom"/>
</dbReference>
<evidence type="ECO:0000259" key="5">
    <source>
        <dbReference type="PROSITE" id="PS50011"/>
    </source>
</evidence>
<proteinExistence type="predicted"/>
<dbReference type="EMBL" id="CM026428">
    <property type="protein sequence ID" value="KAG0565815.1"/>
    <property type="molecule type" value="Genomic_DNA"/>
</dbReference>
<evidence type="ECO:0000256" key="1">
    <source>
        <dbReference type="ARBA" id="ARBA00022679"/>
    </source>
</evidence>
<dbReference type="PANTHER" id="PTHR44329">
    <property type="entry name" value="SERINE/THREONINE-PROTEIN KINASE TNNI3K-RELATED"/>
    <property type="match status" value="1"/>
</dbReference>
<evidence type="ECO:0008006" key="9">
    <source>
        <dbReference type="Google" id="ProtNLM"/>
    </source>
</evidence>
<dbReference type="InterPro" id="IPR011009">
    <property type="entry name" value="Kinase-like_dom_sf"/>
</dbReference>
<reference evidence="7" key="1">
    <citation type="submission" date="2020-06" db="EMBL/GenBank/DDBJ databases">
        <title>WGS assembly of Ceratodon purpureus strain R40.</title>
        <authorList>
            <person name="Carey S.B."/>
            <person name="Jenkins J."/>
            <person name="Shu S."/>
            <person name="Lovell J.T."/>
            <person name="Sreedasyam A."/>
            <person name="Maumus F."/>
            <person name="Tiley G.P."/>
            <person name="Fernandez-Pozo N."/>
            <person name="Barry K."/>
            <person name="Chen C."/>
            <person name="Wang M."/>
            <person name="Lipzen A."/>
            <person name="Daum C."/>
            <person name="Saski C.A."/>
            <person name="Payton A.C."/>
            <person name="Mcbreen J.C."/>
            <person name="Conrad R.E."/>
            <person name="Kollar L.M."/>
            <person name="Olsson S."/>
            <person name="Huttunen S."/>
            <person name="Landis J.B."/>
            <person name="Wickett N.J."/>
            <person name="Johnson M.G."/>
            <person name="Rensing S.A."/>
            <person name="Grimwood J."/>
            <person name="Schmutz J."/>
            <person name="Mcdaniel S.F."/>
        </authorList>
    </citation>
    <scope>NUCLEOTIDE SEQUENCE</scope>
    <source>
        <strain evidence="7">R40</strain>
    </source>
</reference>
<evidence type="ECO:0000313" key="7">
    <source>
        <dbReference type="EMBL" id="KAG0565815.1"/>
    </source>
</evidence>
<dbReference type="InterPro" id="IPR000719">
    <property type="entry name" value="Prot_kinase_dom"/>
</dbReference>
<dbReference type="Pfam" id="PF00069">
    <property type="entry name" value="Pkinase"/>
    <property type="match status" value="1"/>
</dbReference>
<keyword evidence="1" id="KW-0808">Transferase</keyword>
<keyword evidence="3" id="KW-0418">Kinase</keyword>
<keyword evidence="8" id="KW-1185">Reference proteome</keyword>
<evidence type="ECO:0000256" key="3">
    <source>
        <dbReference type="ARBA" id="ARBA00022777"/>
    </source>
</evidence>
<name>A0A8T0H501_CERPU</name>
<feature type="domain" description="Protein kinase" evidence="5">
    <location>
        <begin position="93"/>
        <end position="430"/>
    </location>
</feature>
<dbReference type="InterPro" id="IPR051681">
    <property type="entry name" value="Ser/Thr_Kinases-Pseudokinases"/>
</dbReference>
<evidence type="ECO:0000256" key="4">
    <source>
        <dbReference type="ARBA" id="ARBA00022840"/>
    </source>
</evidence>
<dbReference type="GO" id="GO:0004674">
    <property type="term" value="F:protein serine/threonine kinase activity"/>
    <property type="evidence" value="ECO:0007669"/>
    <property type="project" value="TreeGrafter"/>
</dbReference>
<protein>
    <recommendedName>
        <fullName evidence="9">Protein kinase domain-containing protein</fullName>
    </recommendedName>
</protein>